<dbReference type="PANTHER" id="PTHR16026:SF0">
    <property type="entry name" value="CARTILAGE ACIDIC PROTEIN 1"/>
    <property type="match status" value="1"/>
</dbReference>
<dbReference type="Gene3D" id="2.130.10.130">
    <property type="entry name" value="Integrin alpha, N-terminal"/>
    <property type="match status" value="5"/>
</dbReference>
<evidence type="ECO:0000256" key="1">
    <source>
        <dbReference type="ARBA" id="ARBA00022729"/>
    </source>
</evidence>
<evidence type="ECO:0000256" key="2">
    <source>
        <dbReference type="SAM" id="SignalP"/>
    </source>
</evidence>
<gene>
    <name evidence="4" type="ORF">SAMN05421823_101583</name>
</gene>
<keyword evidence="5" id="KW-1185">Reference proteome</keyword>
<dbReference type="InterPro" id="IPR027039">
    <property type="entry name" value="Crtac1"/>
</dbReference>
<dbReference type="OrthoDB" id="1488345at2"/>
<feature type="domain" description="ASPIC/UnbV" evidence="3">
    <location>
        <begin position="532"/>
        <end position="599"/>
    </location>
</feature>
<keyword evidence="1 2" id="KW-0732">Signal</keyword>
<feature type="signal peptide" evidence="2">
    <location>
        <begin position="1"/>
        <end position="25"/>
    </location>
</feature>
<name>A0A1G8Y6N7_9BACT</name>
<accession>A0A1G8Y6N7</accession>
<dbReference type="PANTHER" id="PTHR16026">
    <property type="entry name" value="CARTILAGE ACIDIC PROTEIN 1"/>
    <property type="match status" value="1"/>
</dbReference>
<organism evidence="4 5">
    <name type="scientific">Catalinimonas alkaloidigena</name>
    <dbReference type="NCBI Taxonomy" id="1075417"/>
    <lineage>
        <taxon>Bacteria</taxon>
        <taxon>Pseudomonadati</taxon>
        <taxon>Bacteroidota</taxon>
        <taxon>Cytophagia</taxon>
        <taxon>Cytophagales</taxon>
        <taxon>Catalimonadaceae</taxon>
        <taxon>Catalinimonas</taxon>
    </lineage>
</organism>
<sequence>MTTDVHLYRRSLSSCLLFLLGSAFSCQSPRTPEAAPPAPATRFTAVPAAESGVDFVNALQEDDTFNLVDFYYVYNGGGVAVGDLNNDGLPDLFFTGNRVPNRLYLNQGDFRFKDITASAGIQPGGWSTGATMVDLNGDGLLDLYVCRSGNYPAAQRTNQLYLNQGDLTFREVAASWGLADTTHTNQAAFFDYDRDGDLDAYLMTSTNAIRNPNKLTPLKEDGTGLSVDKLLRNDGGTFVDVSHAAGIRHDGFGLGLAVCDLNGDGWEDVWVSNDFLANDHLYVNNQDGTFTESAKAYFRHHAHFAMGNDVGDVNNDGLPDALVVDMLPSDPVDQKKMAGPVNPHQFETMVRAGYHPQYMRNMFYLNLGHNGPRPVFAEIGQQLGLHQTDWSWAPLWVDVDLDGWQDLLITNGYLRDITDMDFIVHNSQVASSGDVETTNRVMREGATQQASIPRQNRLFRNQRGERFEDQSAALGMAPSFSNGAAYADLDGDGDPDLIINNLNAPATLLRNTTTSAAFLKVQLAGPPQNTKGLGSEVTIYTDGMPQTRHVAVTRGYQSSVDYTLLFGLGDHAGVDSLVVRWPDGRWEVQKHVPVNQTLTVRYEDSRTEPYASSSPPVPQWQEVAAARGLTYVHQEEFYMDYDVEPLLPHKLSEQGPCLAVGDVNGDGREDLFVGGSYRHAGTLFLQEAAGTFRSRALDPAPDKQEEDVDAALFDADGDGDLDLYIVGGSNEFPDGSPYFQDRLYMNDGRGNFRLDRNRLPEIRHSGGCVAVADVDHDGDLDLFRGGRLVPLAFPQPGVSALLVNQGGTFTEQTDSLAPGLSRVGMVTDACWADVDGDGWDDLVVVGEYMPLTIYRNDRGRLQPMDAATRRETNGLWNCVAAADVDGDGDLDLLAGNLGLNTRYQCSPQQPMSVYGGDFDGNGRWDAIPAYYEDGQEYPTPPLFDLVRQIPVFKKRYQRFDSYAQTTLPELLAPVRNQVRSVARAYEQRSGWFENQGDRRFVFHPFPAAAQRAPVNDLLLTTSERDSSAELWLIGNDHSVEPVEGQHDGGVGLLLRGDGTGQWEPVPPRQSGFWVEGVGRRVAPVATPQGPLLIVVQNQGPLRAFARTEPPDPSYALEP</sequence>
<dbReference type="Pfam" id="PF13517">
    <property type="entry name" value="FG-GAP_3"/>
    <property type="match status" value="4"/>
</dbReference>
<dbReference type="InterPro" id="IPR011519">
    <property type="entry name" value="UnbV_ASPIC"/>
</dbReference>
<feature type="chain" id="PRO_5011569260" evidence="2">
    <location>
        <begin position="26"/>
        <end position="1118"/>
    </location>
</feature>
<evidence type="ECO:0000313" key="5">
    <source>
        <dbReference type="Proteomes" id="UP000198510"/>
    </source>
</evidence>
<dbReference type="STRING" id="1075417.SAMN05421823_101583"/>
<protein>
    <submittedName>
        <fullName evidence="4">Repeat domain-containing protein</fullName>
    </submittedName>
</protein>
<evidence type="ECO:0000259" key="3">
    <source>
        <dbReference type="Pfam" id="PF07593"/>
    </source>
</evidence>
<dbReference type="AlphaFoldDB" id="A0A1G8Y6N7"/>
<dbReference type="RefSeq" id="WP_143017080.1">
    <property type="nucleotide sequence ID" value="NZ_FNFO01000001.1"/>
</dbReference>
<dbReference type="SUPFAM" id="SSF69318">
    <property type="entry name" value="Integrin alpha N-terminal domain"/>
    <property type="match status" value="3"/>
</dbReference>
<reference evidence="4 5" key="1">
    <citation type="submission" date="2016-10" db="EMBL/GenBank/DDBJ databases">
        <authorList>
            <person name="de Groot N.N."/>
        </authorList>
    </citation>
    <scope>NUCLEOTIDE SEQUENCE [LARGE SCALE GENOMIC DNA]</scope>
    <source>
        <strain evidence="4 5">DSM 25186</strain>
    </source>
</reference>
<dbReference type="InterPro" id="IPR013517">
    <property type="entry name" value="FG-GAP"/>
</dbReference>
<evidence type="ECO:0000313" key="4">
    <source>
        <dbReference type="EMBL" id="SDJ98421.1"/>
    </source>
</evidence>
<dbReference type="EMBL" id="FNFO01000001">
    <property type="protein sequence ID" value="SDJ98421.1"/>
    <property type="molecule type" value="Genomic_DNA"/>
</dbReference>
<dbReference type="Pfam" id="PF07593">
    <property type="entry name" value="UnbV_ASPIC"/>
    <property type="match status" value="1"/>
</dbReference>
<proteinExistence type="predicted"/>
<dbReference type="Proteomes" id="UP000198510">
    <property type="component" value="Unassembled WGS sequence"/>
</dbReference>
<dbReference type="InterPro" id="IPR028994">
    <property type="entry name" value="Integrin_alpha_N"/>
</dbReference>